<name>A0A9X2RGK1_9BACT</name>
<dbReference type="AlphaFoldDB" id="A0A9X2RGK1"/>
<dbReference type="NCBIfam" id="TIGR04056">
    <property type="entry name" value="OMP_RagA_SusC"/>
    <property type="match status" value="1"/>
</dbReference>
<dbReference type="Pfam" id="PF07715">
    <property type="entry name" value="Plug"/>
    <property type="match status" value="1"/>
</dbReference>
<dbReference type="PANTHER" id="PTHR30069:SF29">
    <property type="entry name" value="HEMOGLOBIN AND HEMOGLOBIN-HAPTOGLOBIN-BINDING PROTEIN 1-RELATED"/>
    <property type="match status" value="1"/>
</dbReference>
<dbReference type="PANTHER" id="PTHR30069">
    <property type="entry name" value="TONB-DEPENDENT OUTER MEMBRANE RECEPTOR"/>
    <property type="match status" value="1"/>
</dbReference>
<reference evidence="15" key="1">
    <citation type="submission" date="2022-06" db="EMBL/GenBank/DDBJ databases">
        <title>Gracilimonas sp. CAU 1638 isolated from sea sediment.</title>
        <authorList>
            <person name="Kim W."/>
        </authorList>
    </citation>
    <scope>NUCLEOTIDE SEQUENCE</scope>
    <source>
        <strain evidence="15">CAU 1638</strain>
    </source>
</reference>
<keyword evidence="4 10" id="KW-0812">Transmembrane</keyword>
<protein>
    <submittedName>
        <fullName evidence="15">SusC/RagA family TonB-linked outer membrane protein</fullName>
    </submittedName>
</protein>
<evidence type="ECO:0000256" key="10">
    <source>
        <dbReference type="PROSITE-ProRule" id="PRU01360"/>
    </source>
</evidence>
<feature type="domain" description="TonB-dependent receptor plug" evidence="14">
    <location>
        <begin position="214"/>
        <end position="334"/>
    </location>
</feature>
<evidence type="ECO:0000256" key="6">
    <source>
        <dbReference type="ARBA" id="ARBA00023077"/>
    </source>
</evidence>
<dbReference type="SUPFAM" id="SSF56935">
    <property type="entry name" value="Porins"/>
    <property type="match status" value="1"/>
</dbReference>
<sequence length="1154" mass="126843">MSFCTIWGFIFSFITATALMAGTTSAQSVSEVDVTVEFEQATIQEVFKEIERQTAFKFLYETTVIESSNKRITIPKMTATVEEVLMTVTGQTGLRFRQTDNTLAVQLPEQERSANQSPIPETISGTVTDAETNEPLPGVNIQVKGTTIGTSTGPNGDYELDAPSLQDTLLFSFVGYETQEVPINGNTQIDVALVVVPLSQDLLVTALGINRSERSIGYATQQVNGEDLTYSNENNVIGSLAGKIAGVQVTGSSGASLGGTQSIKIRGVNSINGEGQPLIVIDGTPISNANFAGSAGEDYGNIAQDINPDDIQSVNVLKGPAASSLYGIRGQYGVIMITTNKGNEAGGIEVQINSNLSFQQAGNFMRYQNKYGGGSSQTWRTLPNGDKYVQVNVDESWGPKMDGTLVREYFSFYPQDPQYGQLTPFDAHPNNIQNFFETGYTADNGVTISGGEERTNFRLSFNDTKITGVYPNTYLNRNNLGLSANIEASDKWDFSANINYAANEARRPPQGSQFGSRYFRQWFQRNLDMGRLKDYRYPDGTVMHWNMRSPSSSTGEITNKSPLYWANPYFEAYENTSTDSRDRVFGNVGAHFEALPNLVVSANIRGDIYIQNIEGKTDFGGTSTPGYSVGKYENKEMNYELSAQYQKSWANVSLDATLGTNLYDRNYSYISQSTVGGLTSPGYFNINASVDRPNVFNYLEQKKIVSAYGLVSLGFSDTYFLDLSLRSDKSSTLPKDNNSYLYPSVSGSFVFSELLDLEALSFGKLRASFAQAGSDLSPYLTTPVYNVGSVYDGQNTLDVPSNINNPDIKPSFSTSYEAGFDIRFFDRVGMNFTYYLQQNKNQIIPLNISGTTGYGSAIINAGLIENKGIEVSLNGTPIQQRDFVWNSTFNLSRNTNEVVKLHPDIDLYNHGSTVYSSTASYLNSYEGKTYGSLVGRAYQRDSETGMILLDDDNLPLWTDATHNFGSVLPDFTGGFQNLFFYKNFSLSTMISFQVGGQFFSRSEMLATRTGLHSQTAAKNDKGNNVRDPVSEGGGVKVQGISASTGQEVTAYVDAHDYFDLIGDEVYEDWVIDASYIKLSEVKLGYTFGDKVMSRIPVKSINVAVFANNPLMIWQKAPQGLDPSELSSGSQDITWYESGQLNTVRSYGLNVKLTF</sequence>
<dbReference type="EMBL" id="JANDBC010000002">
    <property type="protein sequence ID" value="MCP9292392.1"/>
    <property type="molecule type" value="Genomic_DNA"/>
</dbReference>
<feature type="chain" id="PRO_5040783302" evidence="12">
    <location>
        <begin position="22"/>
        <end position="1154"/>
    </location>
</feature>
<dbReference type="Proteomes" id="UP001139125">
    <property type="component" value="Unassembled WGS sequence"/>
</dbReference>
<evidence type="ECO:0000256" key="7">
    <source>
        <dbReference type="ARBA" id="ARBA00023136"/>
    </source>
</evidence>
<dbReference type="Pfam" id="PF00593">
    <property type="entry name" value="TonB_dep_Rec_b-barrel"/>
    <property type="match status" value="1"/>
</dbReference>
<keyword evidence="2 10" id="KW-0813">Transport</keyword>
<feature type="signal peptide" evidence="12">
    <location>
        <begin position="1"/>
        <end position="21"/>
    </location>
</feature>
<dbReference type="Gene3D" id="2.40.170.20">
    <property type="entry name" value="TonB-dependent receptor, beta-barrel domain"/>
    <property type="match status" value="1"/>
</dbReference>
<feature type="domain" description="TonB-dependent receptor-like beta-barrel" evidence="13">
    <location>
        <begin position="551"/>
        <end position="893"/>
    </location>
</feature>
<comment type="subcellular location">
    <subcellularLocation>
        <location evidence="1 10">Cell outer membrane</location>
        <topology evidence="1 10">Multi-pass membrane protein</topology>
    </subcellularLocation>
</comment>
<dbReference type="InterPro" id="IPR039426">
    <property type="entry name" value="TonB-dep_rcpt-like"/>
</dbReference>
<evidence type="ECO:0000256" key="12">
    <source>
        <dbReference type="SAM" id="SignalP"/>
    </source>
</evidence>
<evidence type="ECO:0000256" key="11">
    <source>
        <dbReference type="RuleBase" id="RU003357"/>
    </source>
</evidence>
<dbReference type="Gene3D" id="2.170.130.10">
    <property type="entry name" value="TonB-dependent receptor, plug domain"/>
    <property type="match status" value="1"/>
</dbReference>
<dbReference type="Pfam" id="PF13715">
    <property type="entry name" value="CarbopepD_reg_2"/>
    <property type="match status" value="1"/>
</dbReference>
<dbReference type="SUPFAM" id="SSF49464">
    <property type="entry name" value="Carboxypeptidase regulatory domain-like"/>
    <property type="match status" value="1"/>
</dbReference>
<dbReference type="GO" id="GO:0009279">
    <property type="term" value="C:cell outer membrane"/>
    <property type="evidence" value="ECO:0007669"/>
    <property type="project" value="UniProtKB-SubCell"/>
</dbReference>
<evidence type="ECO:0000256" key="8">
    <source>
        <dbReference type="ARBA" id="ARBA00023170"/>
    </source>
</evidence>
<dbReference type="InterPro" id="IPR012910">
    <property type="entry name" value="Plug_dom"/>
</dbReference>
<evidence type="ECO:0000256" key="3">
    <source>
        <dbReference type="ARBA" id="ARBA00022452"/>
    </source>
</evidence>
<proteinExistence type="inferred from homology"/>
<keyword evidence="3 10" id="KW-1134">Transmembrane beta strand</keyword>
<comment type="caution">
    <text evidence="15">The sequence shown here is derived from an EMBL/GenBank/DDBJ whole genome shotgun (WGS) entry which is preliminary data.</text>
</comment>
<comment type="similarity">
    <text evidence="10 11">Belongs to the TonB-dependent receptor family.</text>
</comment>
<evidence type="ECO:0000259" key="14">
    <source>
        <dbReference type="Pfam" id="PF07715"/>
    </source>
</evidence>
<keyword evidence="16" id="KW-1185">Reference proteome</keyword>
<keyword evidence="7 10" id="KW-0472">Membrane</keyword>
<evidence type="ECO:0000256" key="2">
    <source>
        <dbReference type="ARBA" id="ARBA00022448"/>
    </source>
</evidence>
<dbReference type="InterPro" id="IPR036942">
    <property type="entry name" value="Beta-barrel_TonB_sf"/>
</dbReference>
<evidence type="ECO:0000256" key="1">
    <source>
        <dbReference type="ARBA" id="ARBA00004571"/>
    </source>
</evidence>
<evidence type="ECO:0000259" key="13">
    <source>
        <dbReference type="Pfam" id="PF00593"/>
    </source>
</evidence>
<evidence type="ECO:0000313" key="15">
    <source>
        <dbReference type="EMBL" id="MCP9292392.1"/>
    </source>
</evidence>
<dbReference type="InterPro" id="IPR008969">
    <property type="entry name" value="CarboxyPept-like_regulatory"/>
</dbReference>
<keyword evidence="8" id="KW-0675">Receptor</keyword>
<evidence type="ECO:0000256" key="4">
    <source>
        <dbReference type="ARBA" id="ARBA00022692"/>
    </source>
</evidence>
<keyword evidence="9 10" id="KW-0998">Cell outer membrane</keyword>
<organism evidence="15 16">
    <name type="scientific">Gracilimonas sediminicola</name>
    <dbReference type="NCBI Taxonomy" id="2952158"/>
    <lineage>
        <taxon>Bacteria</taxon>
        <taxon>Pseudomonadati</taxon>
        <taxon>Balneolota</taxon>
        <taxon>Balneolia</taxon>
        <taxon>Balneolales</taxon>
        <taxon>Balneolaceae</taxon>
        <taxon>Gracilimonas</taxon>
    </lineage>
</organism>
<dbReference type="GO" id="GO:0044718">
    <property type="term" value="P:siderophore transmembrane transport"/>
    <property type="evidence" value="ECO:0007669"/>
    <property type="project" value="TreeGrafter"/>
</dbReference>
<dbReference type="InterPro" id="IPR023996">
    <property type="entry name" value="TonB-dep_OMP_SusC/RagA"/>
</dbReference>
<evidence type="ECO:0000313" key="16">
    <source>
        <dbReference type="Proteomes" id="UP001139125"/>
    </source>
</evidence>
<dbReference type="Gene3D" id="2.60.40.1120">
    <property type="entry name" value="Carboxypeptidase-like, regulatory domain"/>
    <property type="match status" value="1"/>
</dbReference>
<keyword evidence="5 12" id="KW-0732">Signal</keyword>
<evidence type="ECO:0000256" key="5">
    <source>
        <dbReference type="ARBA" id="ARBA00022729"/>
    </source>
</evidence>
<dbReference type="InterPro" id="IPR037066">
    <property type="entry name" value="Plug_dom_sf"/>
</dbReference>
<evidence type="ECO:0000256" key="9">
    <source>
        <dbReference type="ARBA" id="ARBA00023237"/>
    </source>
</evidence>
<gene>
    <name evidence="15" type="ORF">NM125_12465</name>
</gene>
<dbReference type="InterPro" id="IPR000531">
    <property type="entry name" value="Beta-barrel_TonB"/>
</dbReference>
<keyword evidence="6 11" id="KW-0798">TonB box</keyword>
<dbReference type="PROSITE" id="PS52016">
    <property type="entry name" value="TONB_DEPENDENT_REC_3"/>
    <property type="match status" value="1"/>
</dbReference>
<accession>A0A9X2RGK1</accession>
<dbReference type="GO" id="GO:0015344">
    <property type="term" value="F:siderophore uptake transmembrane transporter activity"/>
    <property type="evidence" value="ECO:0007669"/>
    <property type="project" value="TreeGrafter"/>
</dbReference>
<dbReference type="RefSeq" id="WP_255135276.1">
    <property type="nucleotide sequence ID" value="NZ_JANDBC010000002.1"/>
</dbReference>